<dbReference type="Gene3D" id="3.40.190.10">
    <property type="entry name" value="Periplasmic binding protein-like II"/>
    <property type="match status" value="2"/>
</dbReference>
<proteinExistence type="inferred from homology"/>
<name>A0A7X2J2N7_9BACI</name>
<protein>
    <recommendedName>
        <fullName evidence="6">Lipoprotein</fullName>
    </recommendedName>
</protein>
<reference evidence="9 10" key="1">
    <citation type="submission" date="2019-11" db="EMBL/GenBank/DDBJ databases">
        <title>Bacillus lacus genome.</title>
        <authorList>
            <person name="Allen C.J."/>
            <person name="Newman J.D."/>
        </authorList>
    </citation>
    <scope>NUCLEOTIDE SEQUENCE [LARGE SCALE GENOMIC DNA]</scope>
    <source>
        <strain evidence="9 10">KCTC 33946</strain>
    </source>
</reference>
<dbReference type="RefSeq" id="WP_154309701.1">
    <property type="nucleotide sequence ID" value="NZ_WKKI01000072.1"/>
</dbReference>
<evidence type="ECO:0000256" key="1">
    <source>
        <dbReference type="ARBA" id="ARBA00004635"/>
    </source>
</evidence>
<evidence type="ECO:0000256" key="5">
    <source>
        <dbReference type="ARBA" id="ARBA00023288"/>
    </source>
</evidence>
<dbReference type="PANTHER" id="PTHR30429:SF0">
    <property type="entry name" value="METHIONINE-BINDING LIPOPROTEIN METQ"/>
    <property type="match status" value="1"/>
</dbReference>
<keyword evidence="5 6" id="KW-0449">Lipoprotein</keyword>
<evidence type="ECO:0000313" key="10">
    <source>
        <dbReference type="Proteomes" id="UP000448867"/>
    </source>
</evidence>
<dbReference type="Proteomes" id="UP000448867">
    <property type="component" value="Unassembled WGS sequence"/>
</dbReference>
<feature type="lipid moiety-binding region" description="S-diacylglycerol cysteine" evidence="7">
    <location>
        <position position="19"/>
    </location>
</feature>
<evidence type="ECO:0000256" key="7">
    <source>
        <dbReference type="PIRSR" id="PIRSR002854-1"/>
    </source>
</evidence>
<dbReference type="PANTHER" id="PTHR30429">
    <property type="entry name" value="D-METHIONINE-BINDING LIPOPROTEIN METQ"/>
    <property type="match status" value="1"/>
</dbReference>
<gene>
    <name evidence="9" type="ORF">GJU40_19175</name>
</gene>
<dbReference type="PIRSF" id="PIRSF002854">
    <property type="entry name" value="MetQ"/>
    <property type="match status" value="1"/>
</dbReference>
<organism evidence="9 10">
    <name type="scientific">Metabacillus lacus</name>
    <dbReference type="NCBI Taxonomy" id="1983721"/>
    <lineage>
        <taxon>Bacteria</taxon>
        <taxon>Bacillati</taxon>
        <taxon>Bacillota</taxon>
        <taxon>Bacilli</taxon>
        <taxon>Bacillales</taxon>
        <taxon>Bacillaceae</taxon>
        <taxon>Metabacillus</taxon>
    </lineage>
</organism>
<keyword evidence="10" id="KW-1185">Reference proteome</keyword>
<evidence type="ECO:0000256" key="6">
    <source>
        <dbReference type="PIRNR" id="PIRNR002854"/>
    </source>
</evidence>
<feature type="signal peptide" evidence="8">
    <location>
        <begin position="1"/>
        <end position="20"/>
    </location>
</feature>
<dbReference type="AlphaFoldDB" id="A0A7X2J2N7"/>
<feature type="chain" id="PRO_5039170199" description="Lipoprotein" evidence="8">
    <location>
        <begin position="21"/>
        <end position="272"/>
    </location>
</feature>
<dbReference type="PROSITE" id="PS51257">
    <property type="entry name" value="PROKAR_LIPOPROTEIN"/>
    <property type="match status" value="1"/>
</dbReference>
<evidence type="ECO:0000256" key="4">
    <source>
        <dbReference type="ARBA" id="ARBA00023139"/>
    </source>
</evidence>
<evidence type="ECO:0000256" key="2">
    <source>
        <dbReference type="ARBA" id="ARBA00022729"/>
    </source>
</evidence>
<comment type="similarity">
    <text evidence="6">Belongs to the nlpA lipoprotein family.</text>
</comment>
<evidence type="ECO:0000256" key="8">
    <source>
        <dbReference type="SAM" id="SignalP"/>
    </source>
</evidence>
<dbReference type="EMBL" id="WKKI01000072">
    <property type="protein sequence ID" value="MRX74246.1"/>
    <property type="molecule type" value="Genomic_DNA"/>
</dbReference>
<dbReference type="SUPFAM" id="SSF53850">
    <property type="entry name" value="Periplasmic binding protein-like II"/>
    <property type="match status" value="1"/>
</dbReference>
<dbReference type="InterPro" id="IPR004872">
    <property type="entry name" value="Lipoprotein_NlpA"/>
</dbReference>
<sequence length="272" mass="29741">MKKILCIAAFALTILLSACSGSNESAGAEEKKKLVFGATIPYSDMLEKGVKPQLEKLGYEVEIKEFNDYVQPNLSLANGSLDANLFQHRVYLEAFAKEHSLNLAEVIDVPTAPIGVYSNKVENLEDLPEGSQIAIANDPTNLARHLGVLSKAGLITFSDGIDPLRATVKDIQGNPKKFTFVEMEAAQLPRSLSSVDAAAVNGNFAISAGLDLTKALVLDVVAPEIHNRIVIRTEDKEKKYVKDIKKAVESAEFKKVIDEDFKGFHKPEWLAD</sequence>
<keyword evidence="4" id="KW-0564">Palmitate</keyword>
<accession>A0A7X2J2N7</accession>
<comment type="subcellular location">
    <subcellularLocation>
        <location evidence="1">Membrane</location>
        <topology evidence="1">Lipid-anchor</topology>
    </subcellularLocation>
</comment>
<dbReference type="GO" id="GO:0016020">
    <property type="term" value="C:membrane"/>
    <property type="evidence" value="ECO:0007669"/>
    <property type="project" value="UniProtKB-SubCell"/>
</dbReference>
<dbReference type="Pfam" id="PF03180">
    <property type="entry name" value="Lipoprotein_9"/>
    <property type="match status" value="1"/>
</dbReference>
<dbReference type="OrthoDB" id="9812878at2"/>
<keyword evidence="3" id="KW-0472">Membrane</keyword>
<evidence type="ECO:0000313" key="9">
    <source>
        <dbReference type="EMBL" id="MRX74246.1"/>
    </source>
</evidence>
<evidence type="ECO:0000256" key="3">
    <source>
        <dbReference type="ARBA" id="ARBA00023136"/>
    </source>
</evidence>
<keyword evidence="2 8" id="KW-0732">Signal</keyword>
<comment type="caution">
    <text evidence="9">The sequence shown here is derived from an EMBL/GenBank/DDBJ whole genome shotgun (WGS) entry which is preliminary data.</text>
</comment>